<keyword evidence="2" id="KW-1185">Reference proteome</keyword>
<gene>
    <name evidence="1" type="ORF">EGT49_11505</name>
</gene>
<proteinExistence type="predicted"/>
<reference evidence="1 2" key="1">
    <citation type="submission" date="2018-10" db="EMBL/GenBank/DDBJ databases">
        <title>Lactobacillus sp. R7 and Lactobacillus sp. R19 isolated from fermented mustard green product of Taiwan.</title>
        <authorList>
            <person name="Lin S.-T."/>
        </authorList>
    </citation>
    <scope>NUCLEOTIDE SEQUENCE [LARGE SCALE GENOMIC DNA]</scope>
    <source>
        <strain evidence="1 2">BCRC 81127</strain>
    </source>
</reference>
<evidence type="ECO:0008006" key="3">
    <source>
        <dbReference type="Google" id="ProtNLM"/>
    </source>
</evidence>
<dbReference type="AlphaFoldDB" id="A0A4Z0JF25"/>
<dbReference type="EMBL" id="RKLY01000041">
    <property type="protein sequence ID" value="TGD21291.1"/>
    <property type="molecule type" value="Genomic_DNA"/>
</dbReference>
<name>A0A4Z0JF25_9LACO</name>
<protein>
    <recommendedName>
        <fullName evidence="3">Competence protein ComGD</fullName>
    </recommendedName>
</protein>
<organism evidence="1 2">
    <name type="scientific">Companilactobacillus suantsaicola</name>
    <dbReference type="NCBI Taxonomy" id="2487723"/>
    <lineage>
        <taxon>Bacteria</taxon>
        <taxon>Bacillati</taxon>
        <taxon>Bacillota</taxon>
        <taxon>Bacilli</taxon>
        <taxon>Lactobacillales</taxon>
        <taxon>Lactobacillaceae</taxon>
        <taxon>Companilactobacillus</taxon>
    </lineage>
</organism>
<evidence type="ECO:0000313" key="1">
    <source>
        <dbReference type="EMBL" id="TGD21291.1"/>
    </source>
</evidence>
<comment type="caution">
    <text evidence="1">The sequence shown here is derived from an EMBL/GenBank/DDBJ whole genome shotgun (WGS) entry which is preliminary data.</text>
</comment>
<accession>A0A4Z0JF25</accession>
<evidence type="ECO:0000313" key="2">
    <source>
        <dbReference type="Proteomes" id="UP000298021"/>
    </source>
</evidence>
<sequence length="122" mass="14304">MIVCSLIVVSVWNLKDYQARIEERQTLQWFKGKFKDSMNYAYLNREEVKVVVDSKYLQFSNGKSQIKRNLPKTLTLNSGHQVFRISRSGETAPRTVIFESTLTNKKYEYTIQMGWGEIVEKT</sequence>
<dbReference type="Proteomes" id="UP000298021">
    <property type="component" value="Unassembled WGS sequence"/>
</dbReference>